<dbReference type="PROSITE" id="PS51542">
    <property type="entry name" value="FYRN"/>
    <property type="match status" value="1"/>
</dbReference>
<evidence type="ECO:0000256" key="2">
    <source>
        <dbReference type="ARBA" id="ARBA00023242"/>
    </source>
</evidence>
<feature type="region of interest" description="Disordered" evidence="3">
    <location>
        <begin position="49"/>
        <end position="69"/>
    </location>
</feature>
<dbReference type="InterPro" id="IPR003888">
    <property type="entry name" value="FYrich_N"/>
</dbReference>
<name>A0A2P6V8D0_9CHLO</name>
<dbReference type="AlphaFoldDB" id="A0A2P6V8D0"/>
<dbReference type="PROSITE" id="PS51543">
    <property type="entry name" value="FYRC"/>
    <property type="match status" value="1"/>
</dbReference>
<accession>A0A2P6V8D0</accession>
<dbReference type="GO" id="GO:0051726">
    <property type="term" value="P:regulation of cell cycle"/>
    <property type="evidence" value="ECO:0007669"/>
    <property type="project" value="TreeGrafter"/>
</dbReference>
<protein>
    <submittedName>
        <fullName evidence="4">Uncharacterized protein</fullName>
    </submittedName>
</protein>
<evidence type="ECO:0000256" key="1">
    <source>
        <dbReference type="ARBA" id="ARBA00004123"/>
    </source>
</evidence>
<organism evidence="4 5">
    <name type="scientific">Micractinium conductrix</name>
    <dbReference type="NCBI Taxonomy" id="554055"/>
    <lineage>
        <taxon>Eukaryota</taxon>
        <taxon>Viridiplantae</taxon>
        <taxon>Chlorophyta</taxon>
        <taxon>core chlorophytes</taxon>
        <taxon>Trebouxiophyceae</taxon>
        <taxon>Chlorellales</taxon>
        <taxon>Chlorellaceae</taxon>
        <taxon>Chlorella clade</taxon>
        <taxon>Micractinium</taxon>
    </lineage>
</organism>
<dbReference type="InterPro" id="IPR003889">
    <property type="entry name" value="FYrich_C"/>
</dbReference>
<feature type="compositionally biased region" description="Low complexity" evidence="3">
    <location>
        <begin position="464"/>
        <end position="478"/>
    </location>
</feature>
<feature type="compositionally biased region" description="Basic and acidic residues" evidence="3">
    <location>
        <begin position="394"/>
        <end position="403"/>
    </location>
</feature>
<keyword evidence="2" id="KW-0539">Nucleus</keyword>
<sequence length="512" mass="55361">MQGPSRLEVERAQRIAENRRKLEEVGLAEATRRFAAAAAGPAVQLEAGAEAAPRLKRRRVQQAQQPAALEPTRLSRRLRGVTAPSLDETAAAARAEAEAEGHERRGLTRKRLALDPGQQLAAPFSLWSIGVTVWELGRVHRGAFAHRYWSSSGCLYHHAYPVGYRATKVQFGRTYEMRIEEGPAGPLFKVVDQQTGAVFCGESPTKPWTDVCIAHRTGQRISGPLFFGFSDPLTQRAIAANLYSAGELAAALQGGKLERAAESPEEQAARELCSVEGVGEATAIVLARTQALGGACHPGVDSLRSWASVSDANAQALLSFLMGSEEVPESTRRWPAWQQRIAPRIVLALSGRWLGSGPEPSPKVGEAEGEEEEKGAEGGSELAAQQQQQQETGQQEHQEEEQQQRQQKQQQAEEQVQQQVHQAEQQAQQAQQQQDHGPPQAQAAPPEAKENRQTHNRKPPPAAPAAAAHAAPAAAAPAQPQRGQRQRKASSKLTGFLTAAEAEEAHGLAGEY</sequence>
<evidence type="ECO:0000313" key="4">
    <source>
        <dbReference type="EMBL" id="PSC70345.1"/>
    </source>
</evidence>
<proteinExistence type="predicted"/>
<dbReference type="PANTHER" id="PTHR22715">
    <property type="entry name" value="TRANSFORMING GROWTH FACTOR BETA REGULATED GENE 1"/>
    <property type="match status" value="1"/>
</dbReference>
<dbReference type="GO" id="GO:0140993">
    <property type="term" value="F:histone modifying activity"/>
    <property type="evidence" value="ECO:0007669"/>
    <property type="project" value="UniProtKB-ARBA"/>
</dbReference>
<feature type="compositionally biased region" description="Low complexity" evidence="3">
    <location>
        <begin position="404"/>
        <end position="446"/>
    </location>
</feature>
<dbReference type="Proteomes" id="UP000239649">
    <property type="component" value="Unassembled WGS sequence"/>
</dbReference>
<dbReference type="OrthoDB" id="1928087at2759"/>
<evidence type="ECO:0000313" key="5">
    <source>
        <dbReference type="Proteomes" id="UP000239649"/>
    </source>
</evidence>
<dbReference type="EMBL" id="LHPF02000020">
    <property type="protein sequence ID" value="PSC70345.1"/>
    <property type="molecule type" value="Genomic_DNA"/>
</dbReference>
<dbReference type="Gene3D" id="3.30.160.360">
    <property type="match status" value="1"/>
</dbReference>
<dbReference type="GO" id="GO:0005634">
    <property type="term" value="C:nucleus"/>
    <property type="evidence" value="ECO:0007669"/>
    <property type="project" value="UniProtKB-SubCell"/>
</dbReference>
<keyword evidence="5" id="KW-1185">Reference proteome</keyword>
<evidence type="ECO:0000256" key="3">
    <source>
        <dbReference type="SAM" id="MobiDB-lite"/>
    </source>
</evidence>
<dbReference type="PANTHER" id="PTHR22715:SF0">
    <property type="entry name" value="TRANSFORMING GROWTH FACTOR BETA REGULATOR 1"/>
    <property type="match status" value="1"/>
</dbReference>
<dbReference type="InterPro" id="IPR040092">
    <property type="entry name" value="TBRG1"/>
</dbReference>
<comment type="caution">
    <text evidence="4">The sequence shown here is derived from an EMBL/GenBank/DDBJ whole genome shotgun (WGS) entry which is preliminary data.</text>
</comment>
<reference evidence="4 5" key="1">
    <citation type="journal article" date="2018" name="Plant J.">
        <title>Genome sequences of Chlorella sorokiniana UTEX 1602 and Micractinium conductrix SAG 241.80: implications to maltose excretion by a green alga.</title>
        <authorList>
            <person name="Arriola M.B."/>
            <person name="Velmurugan N."/>
            <person name="Zhang Y."/>
            <person name="Plunkett M.H."/>
            <person name="Hondzo H."/>
            <person name="Barney B.M."/>
        </authorList>
    </citation>
    <scope>NUCLEOTIDE SEQUENCE [LARGE SCALE GENOMIC DNA]</scope>
    <source>
        <strain evidence="4 5">SAG 241.80</strain>
    </source>
</reference>
<feature type="compositionally biased region" description="Low complexity" evidence="3">
    <location>
        <begin position="379"/>
        <end position="393"/>
    </location>
</feature>
<gene>
    <name evidence="4" type="ORF">C2E20_6105</name>
</gene>
<feature type="region of interest" description="Disordered" evidence="3">
    <location>
        <begin position="352"/>
        <end position="495"/>
    </location>
</feature>
<comment type="subcellular location">
    <subcellularLocation>
        <location evidence="1">Nucleus</location>
    </subcellularLocation>
</comment>